<evidence type="ECO:0000313" key="7">
    <source>
        <dbReference type="EMBL" id="VYT58407.1"/>
    </source>
</evidence>
<evidence type="ECO:0000256" key="5">
    <source>
        <dbReference type="SAM" id="Phobius"/>
    </source>
</evidence>
<feature type="transmembrane region" description="Helical" evidence="5">
    <location>
        <begin position="134"/>
        <end position="149"/>
    </location>
</feature>
<sequence>MKQNSLLLKRGIAFLVDLYIGALLGSLPISIISLITIKQMTQNIFLLNHQIAIIAALLSLLLLGFYYLYIPCWIYSGQTLGKRLMDLKINNKGKKFLVKRQLFVLLILTSGGRLVAQLLSLLSGYSLIEISNDITMYLSLISIGMLLLKKETLQDRLFKTTVKDISNKNILIKNHI</sequence>
<dbReference type="Pfam" id="PF06271">
    <property type="entry name" value="RDD"/>
    <property type="match status" value="1"/>
</dbReference>
<feature type="transmembrane region" description="Helical" evidence="5">
    <location>
        <begin position="49"/>
        <end position="75"/>
    </location>
</feature>
<protein>
    <submittedName>
        <fullName evidence="7">RDD family protein</fullName>
    </submittedName>
</protein>
<feature type="transmembrane region" description="Helical" evidence="5">
    <location>
        <begin position="102"/>
        <end position="128"/>
    </location>
</feature>
<evidence type="ECO:0000259" key="6">
    <source>
        <dbReference type="Pfam" id="PF06271"/>
    </source>
</evidence>
<keyword evidence="3 5" id="KW-1133">Transmembrane helix</keyword>
<name>A0A6N2XX63_9FIRM</name>
<evidence type="ECO:0000256" key="3">
    <source>
        <dbReference type="ARBA" id="ARBA00022989"/>
    </source>
</evidence>
<evidence type="ECO:0000256" key="4">
    <source>
        <dbReference type="ARBA" id="ARBA00023136"/>
    </source>
</evidence>
<organism evidence="7">
    <name type="scientific">Thomasclavelia ramosa</name>
    <dbReference type="NCBI Taxonomy" id="1547"/>
    <lineage>
        <taxon>Bacteria</taxon>
        <taxon>Bacillati</taxon>
        <taxon>Bacillota</taxon>
        <taxon>Erysipelotrichia</taxon>
        <taxon>Erysipelotrichales</taxon>
        <taxon>Coprobacillaceae</taxon>
        <taxon>Thomasclavelia</taxon>
    </lineage>
</organism>
<dbReference type="AlphaFoldDB" id="A0A6N2XX63"/>
<gene>
    <name evidence="7" type="ORF">CRLFYP8_00836</name>
</gene>
<dbReference type="GO" id="GO:0016020">
    <property type="term" value="C:membrane"/>
    <property type="evidence" value="ECO:0007669"/>
    <property type="project" value="UniProtKB-SubCell"/>
</dbReference>
<proteinExistence type="predicted"/>
<dbReference type="EMBL" id="CACRTL010000003">
    <property type="protein sequence ID" value="VYT58407.1"/>
    <property type="molecule type" value="Genomic_DNA"/>
</dbReference>
<dbReference type="GeneID" id="64196760"/>
<evidence type="ECO:0000256" key="1">
    <source>
        <dbReference type="ARBA" id="ARBA00004141"/>
    </source>
</evidence>
<dbReference type="InterPro" id="IPR010432">
    <property type="entry name" value="RDD"/>
</dbReference>
<dbReference type="RefSeq" id="WP_008792136.1">
    <property type="nucleotide sequence ID" value="NZ_BAABXX010000001.1"/>
</dbReference>
<feature type="domain" description="RDD" evidence="6">
    <location>
        <begin position="7"/>
        <end position="157"/>
    </location>
</feature>
<keyword evidence="4 5" id="KW-0472">Membrane</keyword>
<reference evidence="7" key="1">
    <citation type="submission" date="2019-11" db="EMBL/GenBank/DDBJ databases">
        <authorList>
            <person name="Feng L."/>
        </authorList>
    </citation>
    <scope>NUCLEOTIDE SEQUENCE</scope>
    <source>
        <strain evidence="7">CramosumLFYP8</strain>
    </source>
</reference>
<comment type="subcellular location">
    <subcellularLocation>
        <location evidence="1">Membrane</location>
        <topology evidence="1">Multi-pass membrane protein</topology>
    </subcellularLocation>
</comment>
<keyword evidence="2 5" id="KW-0812">Transmembrane</keyword>
<feature type="transmembrane region" description="Helical" evidence="5">
    <location>
        <begin position="12"/>
        <end position="37"/>
    </location>
</feature>
<accession>A0A6N2XX63</accession>
<evidence type="ECO:0000256" key="2">
    <source>
        <dbReference type="ARBA" id="ARBA00022692"/>
    </source>
</evidence>